<accession>A0ABP0LYS9</accession>
<organism evidence="1 2">
    <name type="scientific">Durusdinium trenchii</name>
    <dbReference type="NCBI Taxonomy" id="1381693"/>
    <lineage>
        <taxon>Eukaryota</taxon>
        <taxon>Sar</taxon>
        <taxon>Alveolata</taxon>
        <taxon>Dinophyceae</taxon>
        <taxon>Suessiales</taxon>
        <taxon>Symbiodiniaceae</taxon>
        <taxon>Durusdinium</taxon>
    </lineage>
</organism>
<dbReference type="EMBL" id="CAXAMN010014424">
    <property type="protein sequence ID" value="CAK9043220.1"/>
    <property type="molecule type" value="Genomic_DNA"/>
</dbReference>
<keyword evidence="2" id="KW-1185">Reference proteome</keyword>
<sequence>MTGRRKHREPSSEACDVLPSILGSESARAKEMGHHVPPFCFCFVLFFRGQLRSSPSSSPGSDTPERLSHIFRLDYLPRVNIFANIIHEKANRFLTRCFAGKGSTKTLWDHLNLKGKLWGNFWEDANITAD</sequence>
<comment type="caution">
    <text evidence="1">The sequence shown here is derived from an EMBL/GenBank/DDBJ whole genome shotgun (WGS) entry which is preliminary data.</text>
</comment>
<evidence type="ECO:0000313" key="1">
    <source>
        <dbReference type="EMBL" id="CAK9043220.1"/>
    </source>
</evidence>
<gene>
    <name evidence="1" type="ORF">CCMP2556_LOCUS22896</name>
</gene>
<proteinExistence type="predicted"/>
<protein>
    <submittedName>
        <fullName evidence="1">Uncharacterized protein</fullName>
    </submittedName>
</protein>
<dbReference type="Proteomes" id="UP001642484">
    <property type="component" value="Unassembled WGS sequence"/>
</dbReference>
<reference evidence="1 2" key="1">
    <citation type="submission" date="2024-02" db="EMBL/GenBank/DDBJ databases">
        <authorList>
            <person name="Chen Y."/>
            <person name="Shah S."/>
            <person name="Dougan E. K."/>
            <person name="Thang M."/>
            <person name="Chan C."/>
        </authorList>
    </citation>
    <scope>NUCLEOTIDE SEQUENCE [LARGE SCALE GENOMIC DNA]</scope>
</reference>
<evidence type="ECO:0000313" key="2">
    <source>
        <dbReference type="Proteomes" id="UP001642484"/>
    </source>
</evidence>
<name>A0ABP0LYS9_9DINO</name>